<dbReference type="Proteomes" id="UP000031977">
    <property type="component" value="Unassembled WGS sequence"/>
</dbReference>
<accession>A0A0C3IAE8</accession>
<dbReference type="EMBL" id="JXOK01000009">
    <property type="protein sequence ID" value="KIN11965.1"/>
    <property type="molecule type" value="Genomic_DNA"/>
</dbReference>
<organism evidence="4 5">
    <name type="scientific">Vibrio mytili</name>
    <dbReference type="NCBI Taxonomy" id="50718"/>
    <lineage>
        <taxon>Bacteria</taxon>
        <taxon>Pseudomonadati</taxon>
        <taxon>Pseudomonadota</taxon>
        <taxon>Gammaproteobacteria</taxon>
        <taxon>Vibrionales</taxon>
        <taxon>Vibrionaceae</taxon>
        <taxon>Vibrio</taxon>
    </lineage>
</organism>
<evidence type="ECO:0000313" key="4">
    <source>
        <dbReference type="EMBL" id="KIN11965.1"/>
    </source>
</evidence>
<reference evidence="4 5" key="1">
    <citation type="submission" date="2015-01" db="EMBL/GenBank/DDBJ databases">
        <title>Draft genome of Vibrio mytili type strain CAIM 528.</title>
        <authorList>
            <person name="Gonzalez-Castillo A."/>
            <person name="Gomez-Gil B."/>
            <person name="Enciso-Ibarra J."/>
        </authorList>
    </citation>
    <scope>NUCLEOTIDE SEQUENCE [LARGE SCALE GENOMIC DNA]</scope>
    <source>
        <strain evidence="4 5">CAIM 528</strain>
    </source>
</reference>
<gene>
    <name evidence="4" type="ORF">SU60_04150</name>
</gene>
<feature type="signal peptide" evidence="2">
    <location>
        <begin position="1"/>
        <end position="20"/>
    </location>
</feature>
<sequence>MTKLLFIALLCWLLSPIAMSYPTYAQYWPHRSVLYFAPENDAHVKQFLLETLMNECELEDRDMVILVMTEDGFTYPDWLKEEIDPQQLAEQYRVIKGEHTAILLGKDGQEKYRWGTETDWQFINELVDGMPMRKQEMQRQRSPCTI</sequence>
<keyword evidence="5" id="KW-1185">Reference proteome</keyword>
<dbReference type="Pfam" id="PF13778">
    <property type="entry name" value="DUF4174"/>
    <property type="match status" value="1"/>
</dbReference>
<evidence type="ECO:0000256" key="1">
    <source>
        <dbReference type="ARBA" id="ARBA00022729"/>
    </source>
</evidence>
<dbReference type="RefSeq" id="WP_041154456.1">
    <property type="nucleotide sequence ID" value="NZ_CBCRVP010000021.1"/>
</dbReference>
<keyword evidence="1 2" id="KW-0732">Signal</keyword>
<comment type="caution">
    <text evidence="4">The sequence shown here is derived from an EMBL/GenBank/DDBJ whole genome shotgun (WGS) entry which is preliminary data.</text>
</comment>
<dbReference type="InterPro" id="IPR025232">
    <property type="entry name" value="DUF4174"/>
</dbReference>
<dbReference type="STRING" id="50718.SU60_04150"/>
<evidence type="ECO:0000259" key="3">
    <source>
        <dbReference type="Pfam" id="PF13778"/>
    </source>
</evidence>
<evidence type="ECO:0000313" key="5">
    <source>
        <dbReference type="Proteomes" id="UP000031977"/>
    </source>
</evidence>
<feature type="domain" description="DUF4174" evidence="3">
    <location>
        <begin position="26"/>
        <end position="136"/>
    </location>
</feature>
<dbReference type="AlphaFoldDB" id="A0A0C3IAE8"/>
<name>A0A0C3IAE8_9VIBR</name>
<evidence type="ECO:0000256" key="2">
    <source>
        <dbReference type="SAM" id="SignalP"/>
    </source>
</evidence>
<dbReference type="OrthoDB" id="5893017at2"/>
<protein>
    <recommendedName>
        <fullName evidence="3">DUF4174 domain-containing protein</fullName>
    </recommendedName>
</protein>
<proteinExistence type="predicted"/>
<feature type="chain" id="PRO_5002175252" description="DUF4174 domain-containing protein" evidence="2">
    <location>
        <begin position="21"/>
        <end position="146"/>
    </location>
</feature>